<dbReference type="FunFam" id="3.40.50.1460:FF:000006">
    <property type="entry name" value="Legumain"/>
    <property type="match status" value="1"/>
</dbReference>
<dbReference type="GO" id="GO:0004197">
    <property type="term" value="F:cysteine-type endopeptidase activity"/>
    <property type="evidence" value="ECO:0007669"/>
    <property type="project" value="UniProtKB-EC"/>
</dbReference>
<dbReference type="Proteomes" id="UP000594263">
    <property type="component" value="Unplaced"/>
</dbReference>
<dbReference type="EnsemblPlants" id="Kaladp0098s0252.1.v1.1">
    <property type="protein sequence ID" value="Kaladp0098s0252.1.v1.1"/>
    <property type="gene ID" value="Kaladp0098s0252.v1.1"/>
</dbReference>
<dbReference type="PIRSF" id="PIRSF500139">
    <property type="entry name" value="AE"/>
    <property type="match status" value="1"/>
</dbReference>
<name>A0A7N0V2H5_KALFE</name>
<feature type="active site" description="Nucleophile" evidence="8">
    <location>
        <position position="198"/>
    </location>
</feature>
<dbReference type="PIRSF" id="PIRSF019663">
    <property type="entry name" value="Legumain"/>
    <property type="match status" value="1"/>
</dbReference>
<evidence type="ECO:0000259" key="9">
    <source>
        <dbReference type="Pfam" id="PF20985"/>
    </source>
</evidence>
<dbReference type="PANTHER" id="PTHR12000:SF50">
    <property type="entry name" value="VACUOLAR-PROCESSING ENZYME GAMMA-ISOZYME"/>
    <property type="match status" value="1"/>
</dbReference>
<dbReference type="GO" id="GO:0006624">
    <property type="term" value="P:vacuolar protein processing"/>
    <property type="evidence" value="ECO:0007669"/>
    <property type="project" value="TreeGrafter"/>
</dbReference>
<dbReference type="Pfam" id="PF01650">
    <property type="entry name" value="Peptidase_C13"/>
    <property type="match status" value="1"/>
</dbReference>
<dbReference type="PANTHER" id="PTHR12000">
    <property type="entry name" value="HEMOGLOBINASE FAMILY MEMBER"/>
    <property type="match status" value="1"/>
</dbReference>
<dbReference type="PRINTS" id="PR00776">
    <property type="entry name" value="HEMOGLOBNASE"/>
</dbReference>
<keyword evidence="4" id="KW-0645">Protease</keyword>
<dbReference type="AlphaFoldDB" id="A0A7N0V2H5"/>
<organism evidence="10 11">
    <name type="scientific">Kalanchoe fedtschenkoi</name>
    <name type="common">Lavender scallops</name>
    <name type="synonym">South American air plant</name>
    <dbReference type="NCBI Taxonomy" id="63787"/>
    <lineage>
        <taxon>Eukaryota</taxon>
        <taxon>Viridiplantae</taxon>
        <taxon>Streptophyta</taxon>
        <taxon>Embryophyta</taxon>
        <taxon>Tracheophyta</taxon>
        <taxon>Spermatophyta</taxon>
        <taxon>Magnoliopsida</taxon>
        <taxon>eudicotyledons</taxon>
        <taxon>Gunneridae</taxon>
        <taxon>Pentapetalae</taxon>
        <taxon>Saxifragales</taxon>
        <taxon>Crassulaceae</taxon>
        <taxon>Kalanchoe</taxon>
    </lineage>
</organism>
<evidence type="ECO:0000256" key="6">
    <source>
        <dbReference type="ARBA" id="ARBA00022801"/>
    </source>
</evidence>
<dbReference type="GO" id="GO:0051603">
    <property type="term" value="P:proteolysis involved in protein catabolic process"/>
    <property type="evidence" value="ECO:0007669"/>
    <property type="project" value="InterPro"/>
</dbReference>
<comment type="catalytic activity">
    <reaction evidence="1">
        <text>Hydrolysis of proteins and small molecule substrates at -Asn-|-Xaa- bonds.</text>
        <dbReference type="EC" id="3.4.22.34"/>
    </reaction>
</comment>
<dbReference type="Gene3D" id="1.10.132.130">
    <property type="match status" value="1"/>
</dbReference>
<dbReference type="OMA" id="HINATSH"/>
<keyword evidence="11" id="KW-1185">Reference proteome</keyword>
<dbReference type="InterPro" id="IPR048501">
    <property type="entry name" value="Legum_prodom"/>
</dbReference>
<keyword evidence="5" id="KW-0732">Signal</keyword>
<evidence type="ECO:0000256" key="2">
    <source>
        <dbReference type="ARBA" id="ARBA00009941"/>
    </source>
</evidence>
<dbReference type="InterPro" id="IPR001096">
    <property type="entry name" value="Peptidase_C13"/>
</dbReference>
<feature type="active site" evidence="8">
    <location>
        <position position="156"/>
    </location>
</feature>
<comment type="similarity">
    <text evidence="2">Belongs to the peptidase C13 family.</text>
</comment>
<keyword evidence="7" id="KW-0788">Thiol protease</keyword>
<dbReference type="InterPro" id="IPR043577">
    <property type="entry name" value="AE"/>
</dbReference>
<evidence type="ECO:0000256" key="3">
    <source>
        <dbReference type="ARBA" id="ARBA00012628"/>
    </source>
</evidence>
<protein>
    <recommendedName>
        <fullName evidence="3">legumain</fullName>
        <ecNumber evidence="3">3.4.22.34</ecNumber>
    </recommendedName>
</protein>
<dbReference type="EC" id="3.4.22.34" evidence="3"/>
<evidence type="ECO:0000256" key="8">
    <source>
        <dbReference type="PIRSR" id="PIRSR019663-1"/>
    </source>
</evidence>
<dbReference type="Gramene" id="Kaladp0098s0252.1.v1.1">
    <property type="protein sequence ID" value="Kaladp0098s0252.1.v1.1"/>
    <property type="gene ID" value="Kaladp0098s0252.v1.1"/>
</dbReference>
<dbReference type="FunFam" id="1.10.132.130:FF:000001">
    <property type="entry name" value="Vacuolar-processing enzyme beta-isozyme"/>
    <property type="match status" value="1"/>
</dbReference>
<sequence length="456" mass="51187">MVLWVPASGARDIHSFINDNSGSFSGHGDHSKTQNVKKWAVLVAGSNYFYNYRHQSDVCHAYQILRNGGLRDENIIIFMYDDIAYNPENRKPGVILNKLNGSNVYEGVPKDYTGDQVNAENLYNVILANRSGLTGGSGKVLESGPNDHIFIYYADHGDAGLLGMPVGEPVYANDLLKVLKTKHQAKSYSEMVIYVEACESGSMFDGLLPENMNIYVTTAANPTESSYACYYDPELDNYLGDSYSVSWMEDSEAHDLGKETLDEQYQGVKKRTGNSSEFGDISHVMLYGTKKLGRNTVSDFFGSHQKKKTSVFDWKTEPSSMLPLVPQHEVKLYLLRQKYLRAAKGSAEMRGAKKQLDNEIFHRERADRTLKQIINALFVSQNASTINVRRTYGKPIVDDWDCFKSMAKTYEKHCGKVSTYGIQYTREMAKMCNTGIRVEQLASIASVVCGWGKLNN</sequence>
<feature type="domain" description="Legumain prodomain" evidence="9">
    <location>
        <begin position="354"/>
        <end position="449"/>
    </location>
</feature>
<evidence type="ECO:0000313" key="10">
    <source>
        <dbReference type="EnsemblPlants" id="Kaladp0098s0252.1.v1.1"/>
    </source>
</evidence>
<dbReference type="CDD" id="cd21115">
    <property type="entry name" value="legumain_C"/>
    <property type="match status" value="1"/>
</dbReference>
<dbReference type="Pfam" id="PF20985">
    <property type="entry name" value="Legum_prodom"/>
    <property type="match status" value="1"/>
</dbReference>
<evidence type="ECO:0000313" key="11">
    <source>
        <dbReference type="Proteomes" id="UP000594263"/>
    </source>
</evidence>
<evidence type="ECO:0000256" key="1">
    <source>
        <dbReference type="ARBA" id="ARBA00000810"/>
    </source>
</evidence>
<evidence type="ECO:0000256" key="5">
    <source>
        <dbReference type="ARBA" id="ARBA00022729"/>
    </source>
</evidence>
<accession>A0A7N0V2H5</accession>
<reference evidence="10" key="1">
    <citation type="submission" date="2021-01" db="UniProtKB">
        <authorList>
            <consortium name="EnsemblPlants"/>
        </authorList>
    </citation>
    <scope>IDENTIFICATION</scope>
</reference>
<dbReference type="GO" id="GO:0005773">
    <property type="term" value="C:vacuole"/>
    <property type="evidence" value="ECO:0007669"/>
    <property type="project" value="GOC"/>
</dbReference>
<dbReference type="Gene3D" id="3.40.50.1460">
    <property type="match status" value="1"/>
</dbReference>
<dbReference type="InterPro" id="IPR046427">
    <property type="entry name" value="Legumain_prodom_sf"/>
</dbReference>
<evidence type="ECO:0000256" key="7">
    <source>
        <dbReference type="ARBA" id="ARBA00022807"/>
    </source>
</evidence>
<proteinExistence type="inferred from homology"/>
<evidence type="ECO:0000256" key="4">
    <source>
        <dbReference type="ARBA" id="ARBA00022670"/>
    </source>
</evidence>
<keyword evidence="6" id="KW-0378">Hydrolase</keyword>